<protein>
    <recommendedName>
        <fullName evidence="4">Rod shape-determining protein MreD</fullName>
    </recommendedName>
</protein>
<feature type="transmembrane region" description="Helical" evidence="1">
    <location>
        <begin position="59"/>
        <end position="79"/>
    </location>
</feature>
<keyword evidence="1" id="KW-1133">Transmembrane helix</keyword>
<keyword evidence="3" id="KW-1185">Reference proteome</keyword>
<sequence length="161" mass="17702">MASHLAFLSLRVVYDLTLALACGYAIVRGGRDERLGAAIMIVGSVLTVVAEYQGGKGWWNTRTGVIATDVAVFVAFLVLTLRSNRFWPIWVSALQLIAVATHLAIAIRPFDLRPETIPIVRPLLQAYAIALGFWAYPMLALIVLGAHRQHRRANPRSRSPG</sequence>
<dbReference type="RefSeq" id="WP_273686505.1">
    <property type="nucleotide sequence ID" value="NZ_CP117411.1"/>
</dbReference>
<organism evidence="2 3">
    <name type="scientific">Sphingomonas naphthae</name>
    <dbReference type="NCBI Taxonomy" id="1813468"/>
    <lineage>
        <taxon>Bacteria</taxon>
        <taxon>Pseudomonadati</taxon>
        <taxon>Pseudomonadota</taxon>
        <taxon>Alphaproteobacteria</taxon>
        <taxon>Sphingomonadales</taxon>
        <taxon>Sphingomonadaceae</taxon>
        <taxon>Sphingomonas</taxon>
    </lineage>
</organism>
<feature type="transmembrane region" description="Helical" evidence="1">
    <location>
        <begin position="6"/>
        <end position="27"/>
    </location>
</feature>
<accession>A0ABY7TJP9</accession>
<evidence type="ECO:0000256" key="1">
    <source>
        <dbReference type="SAM" id="Phobius"/>
    </source>
</evidence>
<dbReference type="EMBL" id="CP117411">
    <property type="protein sequence ID" value="WCT72539.1"/>
    <property type="molecule type" value="Genomic_DNA"/>
</dbReference>
<evidence type="ECO:0000313" key="2">
    <source>
        <dbReference type="EMBL" id="WCT72539.1"/>
    </source>
</evidence>
<evidence type="ECO:0008006" key="4">
    <source>
        <dbReference type="Google" id="ProtNLM"/>
    </source>
</evidence>
<reference evidence="2 3" key="1">
    <citation type="submission" date="2023-02" db="EMBL/GenBank/DDBJ databases">
        <title>Genome sequence of Sphingomonas naphthae.</title>
        <authorList>
            <person name="Kim S."/>
            <person name="Heo J."/>
            <person name="Kwon S.-W."/>
        </authorList>
    </citation>
    <scope>NUCLEOTIDE SEQUENCE [LARGE SCALE GENOMIC DNA]</scope>
    <source>
        <strain evidence="2 3">KACC 18716</strain>
    </source>
</reference>
<evidence type="ECO:0000313" key="3">
    <source>
        <dbReference type="Proteomes" id="UP001220395"/>
    </source>
</evidence>
<gene>
    <name evidence="2" type="ORF">PQ455_12945</name>
</gene>
<keyword evidence="1" id="KW-0812">Transmembrane</keyword>
<feature type="transmembrane region" description="Helical" evidence="1">
    <location>
        <begin position="86"/>
        <end position="107"/>
    </location>
</feature>
<feature type="transmembrane region" description="Helical" evidence="1">
    <location>
        <begin position="34"/>
        <end position="53"/>
    </location>
</feature>
<keyword evidence="1" id="KW-0472">Membrane</keyword>
<proteinExistence type="predicted"/>
<name>A0ABY7TJP9_9SPHN</name>
<feature type="transmembrane region" description="Helical" evidence="1">
    <location>
        <begin position="127"/>
        <end position="146"/>
    </location>
</feature>
<dbReference type="Proteomes" id="UP001220395">
    <property type="component" value="Chromosome"/>
</dbReference>